<feature type="region of interest" description="Disordered" evidence="1">
    <location>
        <begin position="1"/>
        <end position="60"/>
    </location>
</feature>
<feature type="compositionally biased region" description="Gly residues" evidence="1">
    <location>
        <begin position="37"/>
        <end position="50"/>
    </location>
</feature>
<feature type="region of interest" description="Disordered" evidence="1">
    <location>
        <begin position="175"/>
        <end position="197"/>
    </location>
</feature>
<feature type="compositionally biased region" description="Basic residues" evidence="1">
    <location>
        <begin position="1"/>
        <end position="16"/>
    </location>
</feature>
<dbReference type="Proteomes" id="UP001239994">
    <property type="component" value="Unassembled WGS sequence"/>
</dbReference>
<accession>A0AAD8ZPX5</accession>
<gene>
    <name evidence="2" type="ORF">P4O66_004074</name>
</gene>
<evidence type="ECO:0000313" key="2">
    <source>
        <dbReference type="EMBL" id="KAK1803293.1"/>
    </source>
</evidence>
<sequence length="218" mass="23986">MPGKGSKRRRGKKGSKHPSTTLAETLASLHTPMTGGKTTGGFWRGPGYGPGSDSAELYRPQPDYGEQYFEDQYSEVDSAGSYDPYMDCYEGYADYGGRGECSNVSLQSDLGFDYVEDPSMEVEVLNVTDSDVESAVSRSDEPPAPKILLKSLPRKCCLGTSKPFNEAHIEATSFEEEISSTRAPSPGTCGPVPKPRPRRIKPEFFRFCRLTRRTGRVC</sequence>
<name>A0AAD8ZPX5_9TELE</name>
<proteinExistence type="predicted"/>
<dbReference type="EMBL" id="JAROKS010000005">
    <property type="protein sequence ID" value="KAK1803293.1"/>
    <property type="molecule type" value="Genomic_DNA"/>
</dbReference>
<dbReference type="AlphaFoldDB" id="A0AAD8ZPX5"/>
<evidence type="ECO:0000313" key="3">
    <source>
        <dbReference type="Proteomes" id="UP001239994"/>
    </source>
</evidence>
<reference evidence="2" key="1">
    <citation type="submission" date="2023-03" db="EMBL/GenBank/DDBJ databases">
        <title>Electrophorus voltai genome.</title>
        <authorList>
            <person name="Bian C."/>
        </authorList>
    </citation>
    <scope>NUCLEOTIDE SEQUENCE</scope>
    <source>
        <strain evidence="2">CB-2022</strain>
        <tissue evidence="2">Muscle</tissue>
    </source>
</reference>
<organism evidence="2 3">
    <name type="scientific">Electrophorus voltai</name>
    <dbReference type="NCBI Taxonomy" id="2609070"/>
    <lineage>
        <taxon>Eukaryota</taxon>
        <taxon>Metazoa</taxon>
        <taxon>Chordata</taxon>
        <taxon>Craniata</taxon>
        <taxon>Vertebrata</taxon>
        <taxon>Euteleostomi</taxon>
        <taxon>Actinopterygii</taxon>
        <taxon>Neopterygii</taxon>
        <taxon>Teleostei</taxon>
        <taxon>Ostariophysi</taxon>
        <taxon>Gymnotiformes</taxon>
        <taxon>Gymnotoidei</taxon>
        <taxon>Gymnotidae</taxon>
        <taxon>Electrophorus</taxon>
    </lineage>
</organism>
<protein>
    <submittedName>
        <fullName evidence="2">Uncharacterized protein</fullName>
    </submittedName>
</protein>
<keyword evidence="3" id="KW-1185">Reference proteome</keyword>
<evidence type="ECO:0000256" key="1">
    <source>
        <dbReference type="SAM" id="MobiDB-lite"/>
    </source>
</evidence>
<comment type="caution">
    <text evidence="2">The sequence shown here is derived from an EMBL/GenBank/DDBJ whole genome shotgun (WGS) entry which is preliminary data.</text>
</comment>